<evidence type="ECO:0000313" key="1">
    <source>
        <dbReference type="EMBL" id="ERJ05096.1"/>
    </source>
</evidence>
<gene>
    <name evidence="1" type="ORF">HLRTI_002895</name>
</gene>
<reference evidence="1 2" key="1">
    <citation type="journal article" date="2011" name="J. Bacteriol.">
        <title>Genome sequence of Halorhabdus tiamatea, the first archaeon isolated from a deep-sea anoxic brine lake.</title>
        <authorList>
            <person name="Antunes A."/>
            <person name="Alam I."/>
            <person name="Bajic V.B."/>
            <person name="Stingl U."/>
        </authorList>
    </citation>
    <scope>NUCLEOTIDE SEQUENCE [LARGE SCALE GENOMIC DNA]</scope>
    <source>
        <strain evidence="1 2">SARL4B</strain>
    </source>
</reference>
<dbReference type="EMBL" id="AFNT02000044">
    <property type="protein sequence ID" value="ERJ05096.1"/>
    <property type="molecule type" value="Genomic_DNA"/>
</dbReference>
<reference evidence="1 2" key="2">
    <citation type="journal article" date="2013" name="PLoS ONE">
        <title>INDIGO - INtegrated Data Warehouse of MIcrobial GenOmes with Examples from the Red Sea Extremophiles.</title>
        <authorList>
            <person name="Alam I."/>
            <person name="Antunes A."/>
            <person name="Kamau A.A."/>
            <person name="Ba Alawi W."/>
            <person name="Kalkatawi M."/>
            <person name="Stingl U."/>
            <person name="Bajic V.B."/>
        </authorList>
    </citation>
    <scope>NUCLEOTIDE SEQUENCE [LARGE SCALE GENOMIC DNA]</scope>
    <source>
        <strain evidence="1 2">SARL4B</strain>
    </source>
</reference>
<name>U2DZ83_9EURY</name>
<organism evidence="1 2">
    <name type="scientific">Halorhabdus tiamatea SARL4B</name>
    <dbReference type="NCBI Taxonomy" id="1033806"/>
    <lineage>
        <taxon>Archaea</taxon>
        <taxon>Methanobacteriati</taxon>
        <taxon>Methanobacteriota</taxon>
        <taxon>Stenosarchaea group</taxon>
        <taxon>Halobacteria</taxon>
        <taxon>Halobacteriales</taxon>
        <taxon>Haloarculaceae</taxon>
        <taxon>Halorhabdus</taxon>
    </lineage>
</organism>
<dbReference type="RefSeq" id="WP_008526588.1">
    <property type="nucleotide sequence ID" value="NZ_AFNT02000044.1"/>
</dbReference>
<evidence type="ECO:0000313" key="2">
    <source>
        <dbReference type="Proteomes" id="UP000003861"/>
    </source>
</evidence>
<proteinExistence type="predicted"/>
<dbReference type="AlphaFoldDB" id="U2DZ83"/>
<dbReference type="Proteomes" id="UP000003861">
    <property type="component" value="Unassembled WGS sequence"/>
</dbReference>
<sequence length="100" mass="10876">MTYTEIAGGYAGGDSISIGVDDEDSAEYVLIVSGPDNAETCIRFGEIDRGQHTLEFYRRVRAQPEGSSKRVKTGQIEKWAIMGDVREVIGKVARGGDPQP</sequence>
<protein>
    <submittedName>
        <fullName evidence="1">Uncharacterized protein</fullName>
    </submittedName>
</protein>
<accession>U2DZ83</accession>
<comment type="caution">
    <text evidence="1">The sequence shown here is derived from an EMBL/GenBank/DDBJ whole genome shotgun (WGS) entry which is preliminary data.</text>
</comment>